<dbReference type="Gene3D" id="2.130.10.10">
    <property type="entry name" value="YVTN repeat-like/Quinoprotein amine dehydrogenase"/>
    <property type="match status" value="1"/>
</dbReference>
<dbReference type="InterPro" id="IPR032485">
    <property type="entry name" value="LRP1-like_beta_prop"/>
</dbReference>
<dbReference type="SUPFAM" id="SSF63825">
    <property type="entry name" value="YWTD domain"/>
    <property type="match status" value="1"/>
</dbReference>
<keyword evidence="3" id="KW-1185">Reference proteome</keyword>
<evidence type="ECO:0000313" key="2">
    <source>
        <dbReference type="EMBL" id="MCB4806637.1"/>
    </source>
</evidence>
<protein>
    <recommendedName>
        <fullName evidence="1">Prolow-density lipoprotein receptor-related protein 1-like beta-propeller domain-containing protein</fullName>
    </recommendedName>
</protein>
<dbReference type="AlphaFoldDB" id="A0A9X1I3K5"/>
<sequence>MVGTKILRRLFVAFLLGYCLISCNRNKPVYNIDRTPTEPVTYKWWILTHKNYQKPGIYLYDEETGLIELEISLPDDLQSPHALAFDGEYLWVGGNGENESMYQINPETGEVVNTISNIITEGIAVKDDYIYYSNLNTINIITKNGSFVDAFETENTALNISDITIFENNLYYLRYSETDPVIKLNLNTYSETPITGLTTSGTYCLTYFDYELITVSALNEINHNSIQNGDLLSSSPTNFEGWITAITPHFTVE</sequence>
<evidence type="ECO:0000259" key="1">
    <source>
        <dbReference type="Pfam" id="PF16472"/>
    </source>
</evidence>
<dbReference type="Pfam" id="PF16472">
    <property type="entry name" value="DUF5050"/>
    <property type="match status" value="1"/>
</dbReference>
<feature type="domain" description="Prolow-density lipoprotein receptor-related protein 1-like beta-propeller" evidence="1">
    <location>
        <begin position="87"/>
        <end position="181"/>
    </location>
</feature>
<proteinExistence type="predicted"/>
<accession>A0A9X1I3K5</accession>
<evidence type="ECO:0000313" key="3">
    <source>
        <dbReference type="Proteomes" id="UP001139286"/>
    </source>
</evidence>
<gene>
    <name evidence="2" type="ORF">LG651_00125</name>
</gene>
<dbReference type="Proteomes" id="UP001139286">
    <property type="component" value="Unassembled WGS sequence"/>
</dbReference>
<comment type="caution">
    <text evidence="2">The sequence shown here is derived from an EMBL/GenBank/DDBJ whole genome shotgun (WGS) entry which is preliminary data.</text>
</comment>
<dbReference type="RefSeq" id="WP_226694136.1">
    <property type="nucleotide sequence ID" value="NZ_JAJAPX010000001.1"/>
</dbReference>
<dbReference type="EMBL" id="JAJAPX010000001">
    <property type="protein sequence ID" value="MCB4806637.1"/>
    <property type="molecule type" value="Genomic_DNA"/>
</dbReference>
<dbReference type="InterPro" id="IPR015943">
    <property type="entry name" value="WD40/YVTN_repeat-like_dom_sf"/>
</dbReference>
<organism evidence="2 3">
    <name type="scientific">Neotamlana sargassicola</name>
    <dbReference type="NCBI Taxonomy" id="2883125"/>
    <lineage>
        <taxon>Bacteria</taxon>
        <taxon>Pseudomonadati</taxon>
        <taxon>Bacteroidota</taxon>
        <taxon>Flavobacteriia</taxon>
        <taxon>Flavobacteriales</taxon>
        <taxon>Flavobacteriaceae</taxon>
        <taxon>Neotamlana</taxon>
    </lineage>
</organism>
<name>A0A9X1I3K5_9FLAO</name>
<reference evidence="2" key="1">
    <citation type="submission" date="2021-10" db="EMBL/GenBank/DDBJ databases">
        <title>Tamlana sargassums sp. nov., and Tamlana laminarinivorans sp. nov., two new bacteria isolated from the brown alga.</title>
        <authorList>
            <person name="Li J."/>
        </authorList>
    </citation>
    <scope>NUCLEOTIDE SEQUENCE</scope>
    <source>
        <strain evidence="2">62-3</strain>
    </source>
</reference>